<dbReference type="InterPro" id="IPR049730">
    <property type="entry name" value="SNF2/RAD54-like_C"/>
</dbReference>
<dbReference type="EMBL" id="FXZA01000018">
    <property type="protein sequence ID" value="SMX90085.1"/>
    <property type="molecule type" value="Genomic_DNA"/>
</dbReference>
<dbReference type="CDD" id="cd18793">
    <property type="entry name" value="SF2_C_SNF"/>
    <property type="match status" value="1"/>
</dbReference>
<proteinExistence type="predicted"/>
<gene>
    <name evidence="4" type="ORF">BLIN101_02597</name>
</gene>
<evidence type="ECO:0000256" key="1">
    <source>
        <dbReference type="ARBA" id="ARBA00022801"/>
    </source>
</evidence>
<dbReference type="PROSITE" id="PS51194">
    <property type="entry name" value="HELICASE_CTER"/>
    <property type="match status" value="1"/>
</dbReference>
<dbReference type="InterPro" id="IPR000330">
    <property type="entry name" value="SNF2_N"/>
</dbReference>
<dbReference type="InterPro" id="IPR027417">
    <property type="entry name" value="P-loop_NTPase"/>
</dbReference>
<dbReference type="Proteomes" id="UP000234498">
    <property type="component" value="Unassembled WGS sequence"/>
</dbReference>
<dbReference type="GO" id="GO:0005524">
    <property type="term" value="F:ATP binding"/>
    <property type="evidence" value="ECO:0007669"/>
    <property type="project" value="InterPro"/>
</dbReference>
<dbReference type="RefSeq" id="WP_101596010.1">
    <property type="nucleotide sequence ID" value="NZ_FXZA01000018.1"/>
</dbReference>
<dbReference type="InterPro" id="IPR038718">
    <property type="entry name" value="SNF2-like_sf"/>
</dbReference>
<dbReference type="PANTHER" id="PTHR45629">
    <property type="entry name" value="SNF2/RAD54 FAMILY MEMBER"/>
    <property type="match status" value="1"/>
</dbReference>
<organism evidence="4 5">
    <name type="scientific">Brevibacterium linens</name>
    <dbReference type="NCBI Taxonomy" id="1703"/>
    <lineage>
        <taxon>Bacteria</taxon>
        <taxon>Bacillati</taxon>
        <taxon>Actinomycetota</taxon>
        <taxon>Actinomycetes</taxon>
        <taxon>Micrococcales</taxon>
        <taxon>Brevibacteriaceae</taxon>
        <taxon>Brevibacterium</taxon>
    </lineage>
</organism>
<dbReference type="SMART" id="SM00487">
    <property type="entry name" value="DEXDc"/>
    <property type="match status" value="1"/>
</dbReference>
<reference evidence="4 5" key="1">
    <citation type="submission" date="2017-03" db="EMBL/GenBank/DDBJ databases">
        <authorList>
            <person name="Afonso C.L."/>
            <person name="Miller P.J."/>
            <person name="Scott M.A."/>
            <person name="Spackman E."/>
            <person name="Goraichik I."/>
            <person name="Dimitrov K.M."/>
            <person name="Suarez D.L."/>
            <person name="Swayne D.E."/>
        </authorList>
    </citation>
    <scope>NUCLEOTIDE SEQUENCE [LARGE SCALE GENOMIC DNA]</scope>
    <source>
        <strain evidence="4 5">Mu101</strain>
    </source>
</reference>
<dbReference type="Pfam" id="PF00176">
    <property type="entry name" value="SNF2-rel_dom"/>
    <property type="match status" value="1"/>
</dbReference>
<name>A0A2H1JRC6_BRELN</name>
<dbReference type="InterPro" id="IPR014001">
    <property type="entry name" value="Helicase_ATP-bd"/>
</dbReference>
<dbReference type="Gene3D" id="3.40.50.300">
    <property type="entry name" value="P-loop containing nucleotide triphosphate hydrolases"/>
    <property type="match status" value="1"/>
</dbReference>
<evidence type="ECO:0000313" key="4">
    <source>
        <dbReference type="EMBL" id="SMX90085.1"/>
    </source>
</evidence>
<evidence type="ECO:0000259" key="3">
    <source>
        <dbReference type="PROSITE" id="PS51194"/>
    </source>
</evidence>
<keyword evidence="4" id="KW-0347">Helicase</keyword>
<protein>
    <submittedName>
        <fullName evidence="4">Superfamily II DNA or RNA helicase, SNF2 family</fullName>
    </submittedName>
</protein>
<sequence length="1009" mass="111092">MGIRDRLRQIFGDRLTHPGTEGYEPGSDGFVPDYDSFGINFRTDADTWAELSAGGGAGPEFEQYTVLSLLEEQGDATRRPNGFSIETRNAVRLESELSELLGLPAHIPAALRTDVTGNTTSRSFRIEPFFEVGGARVPVERHGAIVNIGYDEYLLTTAELDVLEALEHHASIPQHRRTETDNVTLVAQLQESRSRPDSADRPLTFDLAHLENLQTAKPERVGVIVAQQADGSLELSPDLGEGISDRDVDEREHQLEKSDVLRIDERLVLLAEKQKAGVKEIQRNRIIPAARRDDFLTSPGEFLDPSLVDLDISFGIRVEGIGALVPMSFAEAQETGIDWLAAASTIVPPEALSGLVATTEELDDVREKVEAARHNDQSTITYDESIVDISDEEKTSQALDSIAQDLAAQSQEPSTTQSASGSVQVGMYIAESRDRAEDLRQLANRAASEYVPNLAGLKFTPFPHQREGIAWAAGLMAASLDAGENSIRIQGALLADDMGLGKTFMTLVALRDFAARQREMRGEAKPILAVLPLSLIENWEDELKNAFDVPPFDDVVVLQSSRDQDRFKIDGRGAETQASADSLDDQGMVNAESLRLSLRVGASQKDRRLDKPGRLVLTTYQNLGRFQLSLGQVEWGAVVFDEAQQIKNPEILTSRAAKGLQADFKLLCTGTPVENSLRDIWSLLDTAQPDLLGSWAEFRERWIKNVEKLPVGEQVVQGRELREHIGRFMLRRTKEDNIQDLPSRTVHTGLAEEAAAGSSKPGYVYDPRLMNDMPGAQRMAYDQVLESHRPRKGGALETIQKLRSVSLHPATVPEFGASWSAAESARINGMIEVLDEIREADEKAIIFVISKTVQTRLAVWLHERYGITPKIVNGETKAVASGSKKANLTRKGIITDFEAQPGFNLIIMSPLAVGVGLTVVGANHAIHLERHWNPAKEAQATDRIYRIGQTRPVHVYLPLANHPSLSSFDVNLDALLRSKTDLKDAVVVPGKVEDELMRKMGVSDTEAVQ</sequence>
<dbReference type="AlphaFoldDB" id="A0A2H1JRC6"/>
<dbReference type="InterPro" id="IPR050496">
    <property type="entry name" value="SNF2_RAD54_helicase_repair"/>
</dbReference>
<keyword evidence="1" id="KW-0378">Hydrolase</keyword>
<dbReference type="Pfam" id="PF00271">
    <property type="entry name" value="Helicase_C"/>
    <property type="match status" value="1"/>
</dbReference>
<dbReference type="GO" id="GO:0004386">
    <property type="term" value="F:helicase activity"/>
    <property type="evidence" value="ECO:0007669"/>
    <property type="project" value="UniProtKB-KW"/>
</dbReference>
<accession>A0A2H1JRC6</accession>
<dbReference type="SMART" id="SM00490">
    <property type="entry name" value="HELICc"/>
    <property type="match status" value="1"/>
</dbReference>
<dbReference type="SUPFAM" id="SSF52540">
    <property type="entry name" value="P-loop containing nucleoside triphosphate hydrolases"/>
    <property type="match status" value="2"/>
</dbReference>
<dbReference type="Gene3D" id="3.40.50.10810">
    <property type="entry name" value="Tandem AAA-ATPase domain"/>
    <property type="match status" value="1"/>
</dbReference>
<feature type="domain" description="Helicase ATP-binding" evidence="2">
    <location>
        <begin position="483"/>
        <end position="690"/>
    </location>
</feature>
<dbReference type="PANTHER" id="PTHR45629:SF7">
    <property type="entry name" value="DNA EXCISION REPAIR PROTEIN ERCC-6-RELATED"/>
    <property type="match status" value="1"/>
</dbReference>
<dbReference type="GO" id="GO:0016787">
    <property type="term" value="F:hydrolase activity"/>
    <property type="evidence" value="ECO:0007669"/>
    <property type="project" value="UniProtKB-KW"/>
</dbReference>
<keyword evidence="4" id="KW-0547">Nucleotide-binding</keyword>
<evidence type="ECO:0000313" key="5">
    <source>
        <dbReference type="Proteomes" id="UP000234498"/>
    </source>
</evidence>
<keyword evidence="4" id="KW-0067">ATP-binding</keyword>
<evidence type="ECO:0000259" key="2">
    <source>
        <dbReference type="PROSITE" id="PS51192"/>
    </source>
</evidence>
<feature type="domain" description="Helicase C-terminal" evidence="3">
    <location>
        <begin position="829"/>
        <end position="996"/>
    </location>
</feature>
<dbReference type="InterPro" id="IPR001650">
    <property type="entry name" value="Helicase_C-like"/>
</dbReference>
<dbReference type="PROSITE" id="PS51192">
    <property type="entry name" value="HELICASE_ATP_BIND_1"/>
    <property type="match status" value="1"/>
</dbReference>